<organism evidence="2 3">
    <name type="scientific">Phialophora macrospora</name>
    <dbReference type="NCBI Taxonomy" id="1851006"/>
    <lineage>
        <taxon>Eukaryota</taxon>
        <taxon>Fungi</taxon>
        <taxon>Dikarya</taxon>
        <taxon>Ascomycota</taxon>
        <taxon>Pezizomycotina</taxon>
        <taxon>Eurotiomycetes</taxon>
        <taxon>Chaetothyriomycetidae</taxon>
        <taxon>Chaetothyriales</taxon>
        <taxon>Herpotrichiellaceae</taxon>
        <taxon>Phialophora</taxon>
    </lineage>
</organism>
<dbReference type="EMBL" id="KN846961">
    <property type="protein sequence ID" value="KIW64819.1"/>
    <property type="molecule type" value="Genomic_DNA"/>
</dbReference>
<evidence type="ECO:0000313" key="2">
    <source>
        <dbReference type="EMBL" id="KIW64819.1"/>
    </source>
</evidence>
<dbReference type="Pfam" id="PF07992">
    <property type="entry name" value="Pyr_redox_2"/>
    <property type="match status" value="1"/>
</dbReference>
<dbReference type="PRINTS" id="PR00368">
    <property type="entry name" value="FADPNR"/>
</dbReference>
<dbReference type="AlphaFoldDB" id="A0A0D2FY38"/>
<dbReference type="Gene3D" id="3.50.50.100">
    <property type="match status" value="1"/>
</dbReference>
<proteinExistence type="predicted"/>
<evidence type="ECO:0000259" key="1">
    <source>
        <dbReference type="Pfam" id="PF07992"/>
    </source>
</evidence>
<reference evidence="2 3" key="1">
    <citation type="submission" date="2015-01" db="EMBL/GenBank/DDBJ databases">
        <title>The Genome Sequence of Capronia semiimmersa CBS27337.</title>
        <authorList>
            <consortium name="The Broad Institute Genomics Platform"/>
            <person name="Cuomo C."/>
            <person name="de Hoog S."/>
            <person name="Gorbushina A."/>
            <person name="Stielow B."/>
            <person name="Teixiera M."/>
            <person name="Abouelleil A."/>
            <person name="Chapman S.B."/>
            <person name="Priest M."/>
            <person name="Young S.K."/>
            <person name="Wortman J."/>
            <person name="Nusbaum C."/>
            <person name="Birren B."/>
        </authorList>
    </citation>
    <scope>NUCLEOTIDE SEQUENCE [LARGE SCALE GENOMIC DNA]</scope>
    <source>
        <strain evidence="2 3">CBS 27337</strain>
    </source>
</reference>
<name>A0A0D2FY38_9EURO</name>
<sequence>MIKRCFSSLPSTFQTSTMRSTEYFGRQSPADPFKVLVVGGSYAGLSTALNLLDLCNGRSARTQMVSPTTGQPVKVPVEITMVDERDGFFHLISAPLALASKTFVGKPWTSFPDIPALKSVRFVQGSAKTVDCKKKRALIETAKGATELEYDFFVAASGLRRVWPVVPQSTAREAYLEEASAQIRSLENASEGIVVVGGGAVGIEMAAEIKLVMPEKKVTLIHSRDKLCSSEPLPGEFKAKCLAALHEAGVETILGQRVLEDTKEDGTHSLKFADGRIFRASEVIYAISKSTPSTSYLPEKVLDEGYVKVTPRLGWLSDCENSQHHFALGDIVKWSGIKRCGAAIHMGQYAAHNIHQSMAKQLYGDEPKFMELEEIPPMIAIAIGKQAVAYHPAEGTTCGTELMERMFGDDLWTKTCWEYLGLGKEYP</sequence>
<dbReference type="STRING" id="5601.A0A0D2FY38"/>
<accession>A0A0D2FY38</accession>
<feature type="domain" description="FAD/NAD(P)-binding" evidence="1">
    <location>
        <begin position="33"/>
        <end position="347"/>
    </location>
</feature>
<dbReference type="Proteomes" id="UP000054266">
    <property type="component" value="Unassembled WGS sequence"/>
</dbReference>
<dbReference type="HOGENOM" id="CLU_029131_0_0_1"/>
<dbReference type="GO" id="GO:0004174">
    <property type="term" value="F:electron-transferring-flavoprotein dehydrogenase activity"/>
    <property type="evidence" value="ECO:0007669"/>
    <property type="project" value="TreeGrafter"/>
</dbReference>
<dbReference type="PANTHER" id="PTHR43735:SF24">
    <property type="entry name" value="NUCLEOTIDE-DISULPHIDE OXIDOREDUCTASE AMID-LIKE, PUTATIVE (AFU_ORTHOLOGUE AFUA_1G17180)-RELATED"/>
    <property type="match status" value="1"/>
</dbReference>
<dbReference type="PANTHER" id="PTHR43735">
    <property type="entry name" value="APOPTOSIS-INDUCING FACTOR 1"/>
    <property type="match status" value="1"/>
</dbReference>
<dbReference type="InterPro" id="IPR023753">
    <property type="entry name" value="FAD/NAD-binding_dom"/>
</dbReference>
<protein>
    <recommendedName>
        <fullName evidence="1">FAD/NAD(P)-binding domain-containing protein</fullName>
    </recommendedName>
</protein>
<gene>
    <name evidence="2" type="ORF">PV04_09726</name>
</gene>
<dbReference type="InterPro" id="IPR036188">
    <property type="entry name" value="FAD/NAD-bd_sf"/>
</dbReference>
<evidence type="ECO:0000313" key="3">
    <source>
        <dbReference type="Proteomes" id="UP000054266"/>
    </source>
</evidence>
<dbReference type="GO" id="GO:0050660">
    <property type="term" value="F:flavin adenine dinucleotide binding"/>
    <property type="evidence" value="ECO:0007669"/>
    <property type="project" value="TreeGrafter"/>
</dbReference>
<dbReference type="GO" id="GO:0005737">
    <property type="term" value="C:cytoplasm"/>
    <property type="evidence" value="ECO:0007669"/>
    <property type="project" value="TreeGrafter"/>
</dbReference>
<keyword evidence="3" id="KW-1185">Reference proteome</keyword>
<dbReference type="SUPFAM" id="SSF51905">
    <property type="entry name" value="FAD/NAD(P)-binding domain"/>
    <property type="match status" value="1"/>
</dbReference>
<dbReference type="PRINTS" id="PR00411">
    <property type="entry name" value="PNDRDTASEI"/>
</dbReference>